<dbReference type="Pfam" id="PF01337">
    <property type="entry name" value="Barstar"/>
    <property type="match status" value="1"/>
</dbReference>
<proteinExistence type="inferred from homology"/>
<organism evidence="3 4">
    <name type="scientific">Catenulispora yoronensis</name>
    <dbReference type="NCBI Taxonomy" id="450799"/>
    <lineage>
        <taxon>Bacteria</taxon>
        <taxon>Bacillati</taxon>
        <taxon>Actinomycetota</taxon>
        <taxon>Actinomycetes</taxon>
        <taxon>Catenulisporales</taxon>
        <taxon>Catenulisporaceae</taxon>
        <taxon>Catenulispora</taxon>
    </lineage>
</organism>
<evidence type="ECO:0000256" key="1">
    <source>
        <dbReference type="ARBA" id="ARBA00006845"/>
    </source>
</evidence>
<reference evidence="4" key="1">
    <citation type="journal article" date="2019" name="Int. J. Syst. Evol. Microbiol.">
        <title>The Global Catalogue of Microorganisms (GCM) 10K type strain sequencing project: providing services to taxonomists for standard genome sequencing and annotation.</title>
        <authorList>
            <consortium name="The Broad Institute Genomics Platform"/>
            <consortium name="The Broad Institute Genome Sequencing Center for Infectious Disease"/>
            <person name="Wu L."/>
            <person name="Ma J."/>
        </authorList>
    </citation>
    <scope>NUCLEOTIDE SEQUENCE [LARGE SCALE GENOMIC DNA]</scope>
    <source>
        <strain evidence="4">JCM 16014</strain>
    </source>
</reference>
<name>A0ABP5GGB9_9ACTN</name>
<dbReference type="InterPro" id="IPR000468">
    <property type="entry name" value="Barstar"/>
</dbReference>
<keyword evidence="4" id="KW-1185">Reference proteome</keyword>
<evidence type="ECO:0000313" key="3">
    <source>
        <dbReference type="EMBL" id="GAA2045512.1"/>
    </source>
</evidence>
<gene>
    <name evidence="3" type="ORF">GCM10009839_56900</name>
</gene>
<feature type="domain" description="Barstar (barnase inhibitor)" evidence="2">
    <location>
        <begin position="37"/>
        <end position="137"/>
    </location>
</feature>
<protein>
    <submittedName>
        <fullName evidence="3">Barstar family protein</fullName>
    </submittedName>
</protein>
<evidence type="ECO:0000313" key="4">
    <source>
        <dbReference type="Proteomes" id="UP001500751"/>
    </source>
</evidence>
<dbReference type="SUPFAM" id="SSF52038">
    <property type="entry name" value="Barstar-related"/>
    <property type="match status" value="1"/>
</dbReference>
<evidence type="ECO:0000259" key="2">
    <source>
        <dbReference type="Pfam" id="PF01337"/>
    </source>
</evidence>
<comment type="similarity">
    <text evidence="1">Belongs to the barstar family.</text>
</comment>
<dbReference type="EMBL" id="BAAAQN010000039">
    <property type="protein sequence ID" value="GAA2045512.1"/>
    <property type="molecule type" value="Genomic_DNA"/>
</dbReference>
<comment type="caution">
    <text evidence="3">The sequence shown here is derived from an EMBL/GenBank/DDBJ whole genome shotgun (WGS) entry which is preliminary data.</text>
</comment>
<dbReference type="CDD" id="cd05141">
    <property type="entry name" value="Barstar_evA4336-like"/>
    <property type="match status" value="1"/>
</dbReference>
<dbReference type="Proteomes" id="UP001500751">
    <property type="component" value="Unassembled WGS sequence"/>
</dbReference>
<accession>A0ABP5GGB9</accession>
<dbReference type="InterPro" id="IPR035905">
    <property type="entry name" value="Barstar-like_sf"/>
</dbReference>
<dbReference type="RefSeq" id="WP_344668734.1">
    <property type="nucleotide sequence ID" value="NZ_BAAAQN010000039.1"/>
</dbReference>
<sequence>MTALAHVLGEAGPGVHAWHSERSAAAIRAEAAELGWRCVIVDGALVVDKRSFLNECERAYRFPAYFGHNWDALADCLADLQWLPPPAAGSGGGILTVFEHANAFADADPDVYGIALEVWEEAAEAWRRIGVPFTVLLRPGA</sequence>
<dbReference type="Gene3D" id="3.30.370.10">
    <property type="entry name" value="Barstar-like"/>
    <property type="match status" value="1"/>
</dbReference>